<dbReference type="AlphaFoldDB" id="A0A5B0QDN6"/>
<protein>
    <recommendedName>
        <fullName evidence="4">Secreted protein</fullName>
    </recommendedName>
</protein>
<organism evidence="2 3">
    <name type="scientific">Puccinia graminis f. sp. tritici</name>
    <dbReference type="NCBI Taxonomy" id="56615"/>
    <lineage>
        <taxon>Eukaryota</taxon>
        <taxon>Fungi</taxon>
        <taxon>Dikarya</taxon>
        <taxon>Basidiomycota</taxon>
        <taxon>Pucciniomycotina</taxon>
        <taxon>Pucciniomycetes</taxon>
        <taxon>Pucciniales</taxon>
        <taxon>Pucciniaceae</taxon>
        <taxon>Puccinia</taxon>
    </lineage>
</organism>
<evidence type="ECO:0000256" key="1">
    <source>
        <dbReference type="SAM" id="SignalP"/>
    </source>
</evidence>
<feature type="chain" id="PRO_5022903301" description="Secreted protein" evidence="1">
    <location>
        <begin position="21"/>
        <end position="87"/>
    </location>
</feature>
<gene>
    <name evidence="2" type="ORF">PGTUg99_002178</name>
</gene>
<dbReference type="Proteomes" id="UP000325313">
    <property type="component" value="Unassembled WGS sequence"/>
</dbReference>
<keyword evidence="1" id="KW-0732">Signal</keyword>
<reference evidence="2 3" key="1">
    <citation type="submission" date="2019-05" db="EMBL/GenBank/DDBJ databases">
        <title>Emergence of the Ug99 lineage of the wheat stem rust pathogen through somatic hybridization.</title>
        <authorList>
            <person name="Li F."/>
            <person name="Upadhyaya N.M."/>
            <person name="Sperschneider J."/>
            <person name="Matny O."/>
            <person name="Nguyen-Phuc H."/>
            <person name="Mago R."/>
            <person name="Raley C."/>
            <person name="Miller M.E."/>
            <person name="Silverstein K.A.T."/>
            <person name="Henningsen E."/>
            <person name="Hirsch C.D."/>
            <person name="Visser B."/>
            <person name="Pretorius Z.A."/>
            <person name="Steffenson B.J."/>
            <person name="Schwessinger B."/>
            <person name="Dodds P.N."/>
            <person name="Figueroa M."/>
        </authorList>
    </citation>
    <scope>NUCLEOTIDE SEQUENCE [LARGE SCALE GENOMIC DNA]</scope>
    <source>
        <strain evidence="2 3">Ug99</strain>
    </source>
</reference>
<evidence type="ECO:0000313" key="2">
    <source>
        <dbReference type="EMBL" id="KAA1111320.1"/>
    </source>
</evidence>
<dbReference type="EMBL" id="VDEP01000288">
    <property type="protein sequence ID" value="KAA1111320.1"/>
    <property type="molecule type" value="Genomic_DNA"/>
</dbReference>
<sequence length="87" mass="9474">MHSQCGFVIAKLLPFSSTLSSVVVPTSTNNYEQASGLAILNNSIFVTSRPVSICFTSLGTEGVDGFKNHWQHYCCSGSIPRLCDDRM</sequence>
<proteinExistence type="predicted"/>
<feature type="signal peptide" evidence="1">
    <location>
        <begin position="1"/>
        <end position="20"/>
    </location>
</feature>
<accession>A0A5B0QDN6</accession>
<evidence type="ECO:0000313" key="3">
    <source>
        <dbReference type="Proteomes" id="UP000325313"/>
    </source>
</evidence>
<evidence type="ECO:0008006" key="4">
    <source>
        <dbReference type="Google" id="ProtNLM"/>
    </source>
</evidence>
<comment type="caution">
    <text evidence="2">The sequence shown here is derived from an EMBL/GenBank/DDBJ whole genome shotgun (WGS) entry which is preliminary data.</text>
</comment>
<name>A0A5B0QDN6_PUCGR</name>